<dbReference type="RefSeq" id="WP_263124969.1">
    <property type="nucleotide sequence ID" value="NZ_CP106753.1"/>
</dbReference>
<keyword evidence="2" id="KW-1185">Reference proteome</keyword>
<evidence type="ECO:0000313" key="1">
    <source>
        <dbReference type="EMBL" id="UXY15558.1"/>
    </source>
</evidence>
<dbReference type="Pfam" id="PF13641">
    <property type="entry name" value="Glyco_tranf_2_3"/>
    <property type="match status" value="1"/>
</dbReference>
<sequence>MSARVTVGIVVYKTPVAQLAGLFDLLQSAAQVRMVLVFDNGVDPALAQEVARRGWVYRTEGRNLGFGSGHNRLIGLLSAYPEADLHLLCNPDILWHDNPLPALTGYLDRHPGVVAVMPDVQGLDGERQYLAKRKPTPFILFGRRFLPRRWIAGRVDHYEMRDLDFSRDHVVPIISGCFMLLRTAALRAVGGFDERYFLYLEDYDLCRRLQGQGGAVALAPQARVLHGHTRSSYSWGWPLWWHIRSAFRYFLT</sequence>
<evidence type="ECO:0000313" key="2">
    <source>
        <dbReference type="Proteomes" id="UP001061302"/>
    </source>
</evidence>
<proteinExistence type="predicted"/>
<dbReference type="Proteomes" id="UP001061302">
    <property type="component" value="Chromosome"/>
</dbReference>
<reference evidence="1" key="1">
    <citation type="submission" date="2022-10" db="EMBL/GenBank/DDBJ databases">
        <title>Chitiniphilus purpureus sp. nov., a novel chitin-degrading bacterium isolated from crawfish pond sediment.</title>
        <authorList>
            <person name="Li K."/>
        </authorList>
    </citation>
    <scope>NUCLEOTIDE SEQUENCE</scope>
    <source>
        <strain evidence="1">CD1</strain>
    </source>
</reference>
<dbReference type="InterPro" id="IPR029044">
    <property type="entry name" value="Nucleotide-diphossugar_trans"/>
</dbReference>
<organism evidence="1 2">
    <name type="scientific">Chitiniphilus purpureus</name>
    <dbReference type="NCBI Taxonomy" id="2981137"/>
    <lineage>
        <taxon>Bacteria</taxon>
        <taxon>Pseudomonadati</taxon>
        <taxon>Pseudomonadota</taxon>
        <taxon>Betaproteobacteria</taxon>
        <taxon>Neisseriales</taxon>
        <taxon>Chitinibacteraceae</taxon>
        <taxon>Chitiniphilus</taxon>
    </lineage>
</organism>
<dbReference type="Gene3D" id="3.90.550.10">
    <property type="entry name" value="Spore Coat Polysaccharide Biosynthesis Protein SpsA, Chain A"/>
    <property type="match status" value="1"/>
</dbReference>
<dbReference type="EMBL" id="CP106753">
    <property type="protein sequence ID" value="UXY15558.1"/>
    <property type="molecule type" value="Genomic_DNA"/>
</dbReference>
<dbReference type="PANTHER" id="PTHR43179:SF10">
    <property type="entry name" value="GLYCOSYL TRANSFERASE"/>
    <property type="match status" value="1"/>
</dbReference>
<dbReference type="SUPFAM" id="SSF53448">
    <property type="entry name" value="Nucleotide-diphospho-sugar transferases"/>
    <property type="match status" value="1"/>
</dbReference>
<protein>
    <submittedName>
        <fullName evidence="1">Glycosyltransferase family 2 protein</fullName>
    </submittedName>
</protein>
<name>A0ABY6DMX2_9NEIS</name>
<accession>A0ABY6DMX2</accession>
<dbReference type="PANTHER" id="PTHR43179">
    <property type="entry name" value="RHAMNOSYLTRANSFERASE WBBL"/>
    <property type="match status" value="1"/>
</dbReference>
<gene>
    <name evidence="1" type="ORF">N8I74_00645</name>
</gene>